<dbReference type="GO" id="GO:0046872">
    <property type="term" value="F:metal ion binding"/>
    <property type="evidence" value="ECO:0007669"/>
    <property type="project" value="UniProtKB-KW"/>
</dbReference>
<name>A0A0L0MXW0_TOLOC</name>
<evidence type="ECO:0000256" key="1">
    <source>
        <dbReference type="ARBA" id="ARBA00022723"/>
    </source>
</evidence>
<dbReference type="Gene3D" id="3.60.15.10">
    <property type="entry name" value="Ribonuclease Z/Hydroxyacylglutathione hydrolase-like"/>
    <property type="match status" value="1"/>
</dbReference>
<dbReference type="Pfam" id="PF00753">
    <property type="entry name" value="Lactamase_B"/>
    <property type="match status" value="1"/>
</dbReference>
<dbReference type="STRING" id="1163406.A0A0L0MXW0"/>
<protein>
    <submittedName>
        <fullName evidence="3">Beta-lactamase hydrolase-like protein</fullName>
    </submittedName>
</protein>
<dbReference type="EMBL" id="LFRF01000049">
    <property type="protein sequence ID" value="KND86738.1"/>
    <property type="molecule type" value="Genomic_DNA"/>
</dbReference>
<proteinExistence type="predicted"/>
<dbReference type="SMART" id="SM00849">
    <property type="entry name" value="Lactamase_B"/>
    <property type="match status" value="1"/>
</dbReference>
<dbReference type="GO" id="GO:0070813">
    <property type="term" value="P:hydrogen sulfide metabolic process"/>
    <property type="evidence" value="ECO:0007669"/>
    <property type="project" value="TreeGrafter"/>
</dbReference>
<accession>A0A0L0MXW0</accession>
<dbReference type="InterPro" id="IPR044528">
    <property type="entry name" value="POD-like_MBL-fold"/>
</dbReference>
<dbReference type="InterPro" id="IPR051682">
    <property type="entry name" value="Mito_Persulfide_Diox"/>
</dbReference>
<dbReference type="PANTHER" id="PTHR43084">
    <property type="entry name" value="PERSULFIDE DIOXYGENASE ETHE1"/>
    <property type="match status" value="1"/>
</dbReference>
<evidence type="ECO:0000313" key="4">
    <source>
        <dbReference type="Proteomes" id="UP000036947"/>
    </source>
</evidence>
<keyword evidence="1" id="KW-0479">Metal-binding</keyword>
<organism evidence="3 4">
    <name type="scientific">Tolypocladium ophioglossoides (strain CBS 100239)</name>
    <name type="common">Snaketongue truffleclub</name>
    <name type="synonym">Elaphocordyceps ophioglossoides</name>
    <dbReference type="NCBI Taxonomy" id="1163406"/>
    <lineage>
        <taxon>Eukaryota</taxon>
        <taxon>Fungi</taxon>
        <taxon>Dikarya</taxon>
        <taxon>Ascomycota</taxon>
        <taxon>Pezizomycotina</taxon>
        <taxon>Sordariomycetes</taxon>
        <taxon>Hypocreomycetidae</taxon>
        <taxon>Hypocreales</taxon>
        <taxon>Ophiocordycipitaceae</taxon>
        <taxon>Tolypocladium</taxon>
    </lineage>
</organism>
<dbReference type="PANTHER" id="PTHR43084:SF1">
    <property type="entry name" value="PERSULFIDE DIOXYGENASE ETHE1, MITOCHONDRIAL"/>
    <property type="match status" value="1"/>
</dbReference>
<feature type="domain" description="Metallo-beta-lactamase" evidence="2">
    <location>
        <begin position="110"/>
        <end position="304"/>
    </location>
</feature>
<dbReference type="AlphaFoldDB" id="A0A0L0MXW0"/>
<keyword evidence="4" id="KW-1185">Reference proteome</keyword>
<dbReference type="GO" id="GO:0006749">
    <property type="term" value="P:glutathione metabolic process"/>
    <property type="evidence" value="ECO:0007669"/>
    <property type="project" value="InterPro"/>
</dbReference>
<comment type="caution">
    <text evidence="3">The sequence shown here is derived from an EMBL/GenBank/DDBJ whole genome shotgun (WGS) entry which is preliminary data.</text>
</comment>
<gene>
    <name evidence="3" type="ORF">TOPH_08597</name>
</gene>
<dbReference type="GO" id="GO:0050313">
    <property type="term" value="F:sulfur dioxygenase activity"/>
    <property type="evidence" value="ECO:0007669"/>
    <property type="project" value="InterPro"/>
</dbReference>
<reference evidence="3 4" key="1">
    <citation type="journal article" date="2015" name="BMC Genomics">
        <title>The genome of the truffle-parasite Tolypocladium ophioglossoides and the evolution of antifungal peptaibiotics.</title>
        <authorList>
            <person name="Quandt C.A."/>
            <person name="Bushley K.E."/>
            <person name="Spatafora J.W."/>
        </authorList>
    </citation>
    <scope>NUCLEOTIDE SEQUENCE [LARGE SCALE GENOMIC DNA]</scope>
    <source>
        <strain evidence="3 4">CBS 100239</strain>
    </source>
</reference>
<evidence type="ECO:0000259" key="2">
    <source>
        <dbReference type="SMART" id="SM00849"/>
    </source>
</evidence>
<dbReference type="OrthoDB" id="449487at2759"/>
<dbReference type="CDD" id="cd07724">
    <property type="entry name" value="POD-like_MBL-fold"/>
    <property type="match status" value="1"/>
</dbReference>
<dbReference type="SUPFAM" id="SSF56281">
    <property type="entry name" value="Metallo-hydrolase/oxidoreductase"/>
    <property type="match status" value="1"/>
</dbReference>
<sequence length="391" mass="43020">MKRIRCHLCSSSQVTQGLLPTPTTALRGHGRQLCSSSLHQQARNTAAHTTGTCFSQNSALYKATLHQQVVRRCASSPRSQGATIDGALFSTKATMAGEPIVHSLFESKTGTWQYVVADPSTLATVIIDPVLDYDQATRAVATRTADSLLSLVKQKGFRVDMILETHAHADHLTAASYLRHRLAREQGHRPSIGIGMHIGQVQKLFGQRYGISDDEYEGVFDKLFDDDESFNIGNLRAMAMHLPGHTPDHLGYKIGDNVFCGDSLFHVDIGTARCDFPGGSAHNLFASGRKLLGLPDHVKLWPGHDYPPEGRGAPVPWMSVQDHKAQNTHLNDGVSEEEFVALRQARDANLAAPRLLHESLQMNIRAGRLPRLTASGQRMLYLPLKLQGVEW</sequence>
<dbReference type="GO" id="GO:0016787">
    <property type="term" value="F:hydrolase activity"/>
    <property type="evidence" value="ECO:0007669"/>
    <property type="project" value="UniProtKB-KW"/>
</dbReference>
<dbReference type="InterPro" id="IPR036866">
    <property type="entry name" value="RibonucZ/Hydroxyglut_hydro"/>
</dbReference>
<evidence type="ECO:0000313" key="3">
    <source>
        <dbReference type="EMBL" id="KND86738.1"/>
    </source>
</evidence>
<dbReference type="FunFam" id="3.60.15.10:FF:000033">
    <property type="entry name" value="MBL fold metallo-hydrolase"/>
    <property type="match status" value="1"/>
</dbReference>
<dbReference type="InterPro" id="IPR001279">
    <property type="entry name" value="Metallo-B-lactamas"/>
</dbReference>
<keyword evidence="3" id="KW-0378">Hydrolase</keyword>
<dbReference type="Proteomes" id="UP000036947">
    <property type="component" value="Unassembled WGS sequence"/>
</dbReference>